<dbReference type="PROSITE" id="PS00107">
    <property type="entry name" value="PROTEIN_KINASE_ATP"/>
    <property type="match status" value="1"/>
</dbReference>
<dbReference type="InterPro" id="IPR011990">
    <property type="entry name" value="TPR-like_helical_dom_sf"/>
</dbReference>
<dbReference type="Gene3D" id="1.10.510.10">
    <property type="entry name" value="Transferase(Phosphotransferase) domain 1"/>
    <property type="match status" value="2"/>
</dbReference>
<feature type="domain" description="Protein kinase" evidence="5">
    <location>
        <begin position="14"/>
        <end position="346"/>
    </location>
</feature>
<dbReference type="PANTHER" id="PTHR16305:SF28">
    <property type="entry name" value="GUANYLATE CYCLASE DOMAIN-CONTAINING PROTEIN"/>
    <property type="match status" value="1"/>
</dbReference>
<protein>
    <submittedName>
        <fullName evidence="6">Tetratricopeptide repeat protein</fullName>
    </submittedName>
</protein>
<name>A0ABV6YZ94_UNCC1</name>
<feature type="binding site" evidence="4">
    <location>
        <position position="43"/>
    </location>
    <ligand>
        <name>ATP</name>
        <dbReference type="ChEBI" id="CHEBI:30616"/>
    </ligand>
</feature>
<keyword evidence="1 4" id="KW-0547">Nucleotide-binding</keyword>
<dbReference type="EMBL" id="JBHPBY010000195">
    <property type="protein sequence ID" value="MFC1851504.1"/>
    <property type="molecule type" value="Genomic_DNA"/>
</dbReference>
<dbReference type="Gene3D" id="3.40.50.300">
    <property type="entry name" value="P-loop containing nucleotide triphosphate hydrolases"/>
    <property type="match status" value="1"/>
</dbReference>
<dbReference type="PROSITE" id="PS00675">
    <property type="entry name" value="SIGMA54_INTERACT_1"/>
    <property type="match status" value="1"/>
</dbReference>
<evidence type="ECO:0000256" key="3">
    <source>
        <dbReference type="PROSITE-ProRule" id="PRU00339"/>
    </source>
</evidence>
<dbReference type="InterPro" id="IPR017441">
    <property type="entry name" value="Protein_kinase_ATP_BS"/>
</dbReference>
<dbReference type="Gene3D" id="1.25.40.10">
    <property type="entry name" value="Tetratricopeptide repeat domain"/>
    <property type="match status" value="2"/>
</dbReference>
<keyword evidence="2 4" id="KW-0067">ATP-binding</keyword>
<proteinExistence type="predicted"/>
<dbReference type="InterPro" id="IPR041664">
    <property type="entry name" value="AAA_16"/>
</dbReference>
<dbReference type="Proteomes" id="UP001594351">
    <property type="component" value="Unassembled WGS sequence"/>
</dbReference>
<dbReference type="InterPro" id="IPR003593">
    <property type="entry name" value="AAA+_ATPase"/>
</dbReference>
<dbReference type="Pfam" id="PF00069">
    <property type="entry name" value="Pkinase"/>
    <property type="match status" value="2"/>
</dbReference>
<dbReference type="InterPro" id="IPR008271">
    <property type="entry name" value="Ser/Thr_kinase_AS"/>
</dbReference>
<evidence type="ECO:0000256" key="1">
    <source>
        <dbReference type="ARBA" id="ARBA00022741"/>
    </source>
</evidence>
<comment type="caution">
    <text evidence="6">The sequence shown here is derived from an EMBL/GenBank/DDBJ whole genome shotgun (WGS) entry which is preliminary data.</text>
</comment>
<dbReference type="InterPro" id="IPR000719">
    <property type="entry name" value="Prot_kinase_dom"/>
</dbReference>
<dbReference type="PANTHER" id="PTHR16305">
    <property type="entry name" value="TESTICULAR SOLUBLE ADENYLYL CYCLASE"/>
    <property type="match status" value="1"/>
</dbReference>
<dbReference type="SUPFAM" id="SSF56112">
    <property type="entry name" value="Protein kinase-like (PK-like)"/>
    <property type="match status" value="1"/>
</dbReference>
<dbReference type="SMART" id="SM00220">
    <property type="entry name" value="S_TKc"/>
    <property type="match status" value="1"/>
</dbReference>
<gene>
    <name evidence="6" type="ORF">ACFL27_15010</name>
</gene>
<dbReference type="PROSITE" id="PS00108">
    <property type="entry name" value="PROTEIN_KINASE_ST"/>
    <property type="match status" value="1"/>
</dbReference>
<evidence type="ECO:0000313" key="6">
    <source>
        <dbReference type="EMBL" id="MFC1851504.1"/>
    </source>
</evidence>
<evidence type="ECO:0000256" key="2">
    <source>
        <dbReference type="ARBA" id="ARBA00022840"/>
    </source>
</evidence>
<evidence type="ECO:0000313" key="7">
    <source>
        <dbReference type="Proteomes" id="UP001594351"/>
    </source>
</evidence>
<dbReference type="InterPro" id="IPR019734">
    <property type="entry name" value="TPR_rpt"/>
</dbReference>
<accession>A0ABV6YZ94</accession>
<keyword evidence="7" id="KW-1185">Reference proteome</keyword>
<dbReference type="CDD" id="cd14014">
    <property type="entry name" value="STKc_PknB_like"/>
    <property type="match status" value="1"/>
</dbReference>
<sequence>METKHEEPTSIGFYRILAQLGRGGMGVVFRAQHRETNNVVALKTVRVPDEKLLQSIRREIRALARIQHPGIVRIVDHGLDNGVPWYAMELVDGMTLGSFINELRPAQKMFMSAESHTKGDILETVEGEASAHAWWTQTLNQADFEDNGANITSSLEVDKTSHQADAMADIQTTVIQLTPELLQSILNLITRLCVPLSFLHGEGIIHRDIKPDNIIVRSDGQPVLVDFGLTAQFGGLVSREALQVSGLAVGTASYIAPEQIRGELVDARADLYSLGCIMYELLTGSPPFHEISVTEVLQGHLTGHPVPPSYYVKGLPDQLNDLILRLLAKQPCDRLGYADDVASELARLGAAEVLENTGPKPRSYLYRAGFTGRSSQLSILRCYLAQLEERKGSILMLGGESGVGKTRLAMELGREATEIGSLVLAGECLDTGDRALEGFRKPLQSIADRCRDMGKRETEALLGHRGKVLAVYEQSLTSLEGQDMYPEPVKLPLADARIRLFTYLADTLRVLAERRKLLLIIDDLQWADDLTAGFFEFIVQGDLSQRLTFLVVGTYRTEEVSERLRPIIESSVIKRVDLTRLDQDSVFAIVGDMLALSTPSQIFSTYLLLHSEGNPFFIAEFLRGAVDQGLLRRDNHGEWHLPELTSKTDSQEMYQELGLPHSLRDLVRRRLEGLDGTTIRIVKAGAVLGREAPITLLCEMCELEETELLDEIEELRRRQILEEIKPGTIRFVHDKIREVAYEQIAASTRCNLHRTAAEALENLFSQNRLEYLAAIANHWEQAREKKQAKQNYLAAARYALSTYAYQEAEKHYRKYLTLTNTPDQTSIAVRHNLAEKILQMRGRSQEAHKEYQIALDESRAIGHRSTEARSLQGLGSFYSLKGSYPEARNYLKQALDIYQTLGDRHGEVDILANLAGLHRDQSQIEEARTRFQQVLTIRRQLDDRLYEGNTLGNLAILHHHQGQFQEGRLLCEQALAIFRELGDKRSEAIAMANLAVLLQERGRYEEALALHEKALDIQCEVGDRRTEGITLTNIGFLHWALGNHEKAYFILEQSLAIRREISDRPGEGVVLSSIGRIHYDLGDIEQAREILDQALRITREVENQRQEAMLLRSMALLARQVDGDHQQAARLIARAKELIRNIGDRLQLSLILCEQGHQALAQGNSPSLHLKEAEELSKIMEAGPESEIGQALGQLKRALHAQQSGQNHRLFRGSLFEDIPERLRNNLGIKTRLDSS</sequence>
<dbReference type="InterPro" id="IPR011009">
    <property type="entry name" value="Kinase-like_dom_sf"/>
</dbReference>
<feature type="repeat" description="TPR" evidence="3">
    <location>
        <begin position="1068"/>
        <end position="1101"/>
    </location>
</feature>
<dbReference type="SUPFAM" id="SSF52540">
    <property type="entry name" value="P-loop containing nucleoside triphosphate hydrolases"/>
    <property type="match status" value="1"/>
</dbReference>
<dbReference type="InterPro" id="IPR027417">
    <property type="entry name" value="P-loop_NTPase"/>
</dbReference>
<dbReference type="SMART" id="SM00382">
    <property type="entry name" value="AAA"/>
    <property type="match status" value="1"/>
</dbReference>
<dbReference type="InterPro" id="IPR025662">
    <property type="entry name" value="Sigma_54_int_dom_ATP-bd_1"/>
</dbReference>
<evidence type="ECO:0000259" key="5">
    <source>
        <dbReference type="PROSITE" id="PS50011"/>
    </source>
</evidence>
<evidence type="ECO:0000256" key="4">
    <source>
        <dbReference type="PROSITE-ProRule" id="PRU10141"/>
    </source>
</evidence>
<dbReference type="Pfam" id="PF13191">
    <property type="entry name" value="AAA_16"/>
    <property type="match status" value="1"/>
</dbReference>
<keyword evidence="3" id="KW-0802">TPR repeat</keyword>
<reference evidence="6 7" key="1">
    <citation type="submission" date="2024-09" db="EMBL/GenBank/DDBJ databases">
        <title>Laminarin stimulates single cell rates of sulfate reduction while oxygen inhibits transcriptomic activity in coastal marine sediment.</title>
        <authorList>
            <person name="Lindsay M."/>
            <person name="Orcutt B."/>
            <person name="Emerson D."/>
            <person name="Stepanauskas R."/>
            <person name="D'Angelo T."/>
        </authorList>
    </citation>
    <scope>NUCLEOTIDE SEQUENCE [LARGE SCALE GENOMIC DNA]</scope>
    <source>
        <strain evidence="6">SAG AM-311-K15</strain>
    </source>
</reference>
<dbReference type="Pfam" id="PF13424">
    <property type="entry name" value="TPR_12"/>
    <property type="match status" value="3"/>
</dbReference>
<organism evidence="6 7">
    <name type="scientific">candidate division CSSED10-310 bacterium</name>
    <dbReference type="NCBI Taxonomy" id="2855610"/>
    <lineage>
        <taxon>Bacteria</taxon>
        <taxon>Bacteria division CSSED10-310</taxon>
    </lineage>
</organism>
<dbReference type="PROSITE" id="PS50005">
    <property type="entry name" value="TPR"/>
    <property type="match status" value="2"/>
</dbReference>
<feature type="repeat" description="TPR" evidence="3">
    <location>
        <begin position="868"/>
        <end position="901"/>
    </location>
</feature>
<dbReference type="SMART" id="SM00028">
    <property type="entry name" value="TPR"/>
    <property type="match status" value="6"/>
</dbReference>
<dbReference type="PROSITE" id="PS50011">
    <property type="entry name" value="PROTEIN_KINASE_DOM"/>
    <property type="match status" value="1"/>
</dbReference>
<dbReference type="SUPFAM" id="SSF48452">
    <property type="entry name" value="TPR-like"/>
    <property type="match status" value="2"/>
</dbReference>